<evidence type="ECO:0000256" key="1">
    <source>
        <dbReference type="SAM" id="Phobius"/>
    </source>
</evidence>
<dbReference type="Proteomes" id="UP001153620">
    <property type="component" value="Chromosome 1"/>
</dbReference>
<dbReference type="InterPro" id="IPR058250">
    <property type="entry name" value="CCC"/>
</dbReference>
<dbReference type="Pfam" id="PF26644">
    <property type="entry name" value="CCC"/>
    <property type="match status" value="1"/>
</dbReference>
<gene>
    <name evidence="4" type="ORF">CHIRRI_LOCUS3257</name>
</gene>
<evidence type="ECO:0000313" key="5">
    <source>
        <dbReference type="Proteomes" id="UP001153620"/>
    </source>
</evidence>
<evidence type="ECO:0000259" key="3">
    <source>
        <dbReference type="Pfam" id="PF26644"/>
    </source>
</evidence>
<reference evidence="4" key="2">
    <citation type="submission" date="2022-10" db="EMBL/GenBank/DDBJ databases">
        <authorList>
            <consortium name="ENA_rothamsted_submissions"/>
            <consortium name="culmorum"/>
            <person name="King R."/>
        </authorList>
    </citation>
    <scope>NUCLEOTIDE SEQUENCE</scope>
</reference>
<keyword evidence="1" id="KW-1133">Transmembrane helix</keyword>
<proteinExistence type="predicted"/>
<accession>A0A9N9WPT4</accession>
<reference evidence="4" key="1">
    <citation type="submission" date="2022-01" db="EMBL/GenBank/DDBJ databases">
        <authorList>
            <person name="King R."/>
        </authorList>
    </citation>
    <scope>NUCLEOTIDE SEQUENCE</scope>
</reference>
<evidence type="ECO:0000256" key="2">
    <source>
        <dbReference type="SAM" id="SignalP"/>
    </source>
</evidence>
<feature type="transmembrane region" description="Helical" evidence="1">
    <location>
        <begin position="162"/>
        <end position="179"/>
    </location>
</feature>
<name>A0A9N9WPT4_9DIPT</name>
<evidence type="ECO:0000313" key="4">
    <source>
        <dbReference type="EMBL" id="CAG9800309.1"/>
    </source>
</evidence>
<keyword evidence="5" id="KW-1185">Reference proteome</keyword>
<feature type="domain" description="CCC" evidence="3">
    <location>
        <begin position="51"/>
        <end position="152"/>
    </location>
</feature>
<keyword evidence="1" id="KW-0812">Transmembrane</keyword>
<dbReference type="OrthoDB" id="6610578at2759"/>
<feature type="chain" id="PRO_5040369716" description="CCC domain-containing protein" evidence="2">
    <location>
        <begin position="30"/>
        <end position="180"/>
    </location>
</feature>
<protein>
    <recommendedName>
        <fullName evidence="3">CCC domain-containing protein</fullName>
    </recommendedName>
</protein>
<dbReference type="AlphaFoldDB" id="A0A9N9WPT4"/>
<keyword evidence="1" id="KW-0472">Membrane</keyword>
<organism evidence="4 5">
    <name type="scientific">Chironomus riparius</name>
    <dbReference type="NCBI Taxonomy" id="315576"/>
    <lineage>
        <taxon>Eukaryota</taxon>
        <taxon>Metazoa</taxon>
        <taxon>Ecdysozoa</taxon>
        <taxon>Arthropoda</taxon>
        <taxon>Hexapoda</taxon>
        <taxon>Insecta</taxon>
        <taxon>Pterygota</taxon>
        <taxon>Neoptera</taxon>
        <taxon>Endopterygota</taxon>
        <taxon>Diptera</taxon>
        <taxon>Nematocera</taxon>
        <taxon>Chironomoidea</taxon>
        <taxon>Chironomidae</taxon>
        <taxon>Chironominae</taxon>
        <taxon>Chironomus</taxon>
    </lineage>
</organism>
<sequence>MLKKMCYLKIVTGILVLFIMLLRCDQVCALSASAINSQSDKSQSTVVEYYKDHEITEKQARESLNRMSNDDFQSPAHCKPCTEEHHRYCYSSELLKDHCCCNQSHQKEQLYFIPHECYINYDRCYPSLGSCLQVMNIRSCCCDAQLKKHWRSVLGNANMTKLTLYLWMLPLVVLIATFSS</sequence>
<dbReference type="EMBL" id="OU895877">
    <property type="protein sequence ID" value="CAG9800309.1"/>
    <property type="molecule type" value="Genomic_DNA"/>
</dbReference>
<keyword evidence="2" id="KW-0732">Signal</keyword>
<feature type="signal peptide" evidence="2">
    <location>
        <begin position="1"/>
        <end position="29"/>
    </location>
</feature>